<sequence>MDQRIEECDSKKLLPYLLEYDIPRGYDITCGDPNIVQAGPSCHDFVGSRTRDTLEKARNALEKYSQAEVSLREILQTKKIVVMPKVPKQP</sequence>
<evidence type="ECO:0000313" key="1">
    <source>
        <dbReference type="EMBL" id="KAG8155746.1"/>
    </source>
</evidence>
<proteinExistence type="predicted"/>
<name>A0AAV6TDH9_9ARAC</name>
<dbReference type="Proteomes" id="UP000827092">
    <property type="component" value="Unassembled WGS sequence"/>
</dbReference>
<dbReference type="AlphaFoldDB" id="A0AAV6TDH9"/>
<organism evidence="1 2">
    <name type="scientific">Oedothorax gibbosus</name>
    <dbReference type="NCBI Taxonomy" id="931172"/>
    <lineage>
        <taxon>Eukaryota</taxon>
        <taxon>Metazoa</taxon>
        <taxon>Ecdysozoa</taxon>
        <taxon>Arthropoda</taxon>
        <taxon>Chelicerata</taxon>
        <taxon>Arachnida</taxon>
        <taxon>Araneae</taxon>
        <taxon>Araneomorphae</taxon>
        <taxon>Entelegynae</taxon>
        <taxon>Araneoidea</taxon>
        <taxon>Linyphiidae</taxon>
        <taxon>Erigoninae</taxon>
        <taxon>Oedothorax</taxon>
    </lineage>
</organism>
<protein>
    <submittedName>
        <fullName evidence="1">Uncharacterized protein</fullName>
    </submittedName>
</protein>
<accession>A0AAV6TDH9</accession>
<comment type="caution">
    <text evidence="1">The sequence shown here is derived from an EMBL/GenBank/DDBJ whole genome shotgun (WGS) entry which is preliminary data.</text>
</comment>
<dbReference type="EMBL" id="JAFNEN010006766">
    <property type="protein sequence ID" value="KAG8155746.1"/>
    <property type="molecule type" value="Genomic_DNA"/>
</dbReference>
<evidence type="ECO:0000313" key="2">
    <source>
        <dbReference type="Proteomes" id="UP000827092"/>
    </source>
</evidence>
<reference evidence="1 2" key="1">
    <citation type="journal article" date="2022" name="Nat. Ecol. Evol.">
        <title>A masculinizing supergene underlies an exaggerated male reproductive morph in a spider.</title>
        <authorList>
            <person name="Hendrickx F."/>
            <person name="De Corte Z."/>
            <person name="Sonet G."/>
            <person name="Van Belleghem S.M."/>
            <person name="Kostlbacher S."/>
            <person name="Vangestel C."/>
        </authorList>
    </citation>
    <scope>NUCLEOTIDE SEQUENCE [LARGE SCALE GENOMIC DNA]</scope>
    <source>
        <strain evidence="1">W744_W776</strain>
    </source>
</reference>
<gene>
    <name evidence="1" type="ORF">JTE90_024822</name>
</gene>
<keyword evidence="2" id="KW-1185">Reference proteome</keyword>